<dbReference type="InterPro" id="IPR014002">
    <property type="entry name" value="Agenet_dom_plant"/>
</dbReference>
<organism evidence="6 7">
    <name type="scientific">Forsythia ovata</name>
    <dbReference type="NCBI Taxonomy" id="205694"/>
    <lineage>
        <taxon>Eukaryota</taxon>
        <taxon>Viridiplantae</taxon>
        <taxon>Streptophyta</taxon>
        <taxon>Embryophyta</taxon>
        <taxon>Tracheophyta</taxon>
        <taxon>Spermatophyta</taxon>
        <taxon>Magnoliopsida</taxon>
        <taxon>eudicotyledons</taxon>
        <taxon>Gunneridae</taxon>
        <taxon>Pentapetalae</taxon>
        <taxon>asterids</taxon>
        <taxon>lamiids</taxon>
        <taxon>Lamiales</taxon>
        <taxon>Oleaceae</taxon>
        <taxon>Forsythieae</taxon>
        <taxon>Forsythia</taxon>
    </lineage>
</organism>
<evidence type="ECO:0000256" key="2">
    <source>
        <dbReference type="ARBA" id="ARBA00023242"/>
    </source>
</evidence>
<evidence type="ECO:0000256" key="3">
    <source>
        <dbReference type="SAM" id="Coils"/>
    </source>
</evidence>
<feature type="domain" description="ENT" evidence="5">
    <location>
        <begin position="333"/>
        <end position="423"/>
    </location>
</feature>
<sequence>MNKREAPVSWSTAEIVSDNGNTYSVRRYYYVGMACEPIVERVSRKLVRPYPPVVQVMENYVTGDIVEMFDNFSWKNANILKVLHGNQYLIKQFGSSQESIIPRSNIRVRQTWHDDKWIMMGKSCGRLEDGKVKEPSALNCHKNKSFMGAQFNARDKIPQEDCINIQNYVGFRGSPVVSSRSRKRMFPYCSSIFEADTGNVQKIKAIEKEGQRRRIAVPILEKVDAVAYPRETLGEKHMHSSFKKKSNGYSEMERAKENDILAGSGVRSSEFNYSDSDICSVGSCSVASQSPNDFHSHFPPMQCLRTNSLFGDAESFNGSGSEKKSYLPPKEEVEARIHELEFHAYCSTLEAFYASGPLSWEQESLLANLRILLNISNDEHMMKLKYLISAKAGPPLDACTSCKLFLSSLLASREEPSLSKANREVHCKGLKTAKRKMKENIGRLREAYKKYIEEQIEQLLQDLSLLSPDTSILTNRVRYLYLSPLLMNLPIQTKAPYPLAEALSRGVGSSIKSKLDRTGPTGARNSPAHLLKEAEP</sequence>
<feature type="region of interest" description="Disordered" evidence="4">
    <location>
        <begin position="511"/>
        <end position="536"/>
    </location>
</feature>
<feature type="coiled-coil region" evidence="3">
    <location>
        <begin position="427"/>
        <end position="454"/>
    </location>
</feature>
<dbReference type="InterPro" id="IPR036142">
    <property type="entry name" value="ENT_dom-like_sf"/>
</dbReference>
<dbReference type="AlphaFoldDB" id="A0ABD1WFI2"/>
<keyword evidence="7" id="KW-1185">Reference proteome</keyword>
<dbReference type="PANTHER" id="PTHR33432">
    <property type="entry name" value="PROTEIN EMSY-LIKE 4"/>
    <property type="match status" value="1"/>
</dbReference>
<evidence type="ECO:0000256" key="4">
    <source>
        <dbReference type="SAM" id="MobiDB-lite"/>
    </source>
</evidence>
<dbReference type="SUPFAM" id="SSF158639">
    <property type="entry name" value="ENT-like"/>
    <property type="match status" value="1"/>
</dbReference>
<name>A0ABD1WFI2_9LAMI</name>
<evidence type="ECO:0000259" key="5">
    <source>
        <dbReference type="PROSITE" id="PS51138"/>
    </source>
</evidence>
<protein>
    <submittedName>
        <fullName evidence="6">Plant Tudor-like RNA-binding protein</fullName>
    </submittedName>
</protein>
<dbReference type="GO" id="GO:0005634">
    <property type="term" value="C:nucleus"/>
    <property type="evidence" value="ECO:0007669"/>
    <property type="project" value="UniProtKB-SubCell"/>
</dbReference>
<proteinExistence type="predicted"/>
<dbReference type="EMBL" id="JBFOLJ010000003">
    <property type="protein sequence ID" value="KAL2548347.1"/>
    <property type="molecule type" value="Genomic_DNA"/>
</dbReference>
<dbReference type="InterPro" id="IPR033485">
    <property type="entry name" value="EMSY-LIKE_plant"/>
</dbReference>
<dbReference type="PANTHER" id="PTHR33432:SF33">
    <property type="entry name" value="OS03G0796400 PROTEIN"/>
    <property type="match status" value="1"/>
</dbReference>
<comment type="subcellular location">
    <subcellularLocation>
        <location evidence="1">Nucleus</location>
    </subcellularLocation>
</comment>
<dbReference type="InterPro" id="IPR005491">
    <property type="entry name" value="ENT_dom"/>
</dbReference>
<dbReference type="Gene3D" id="1.10.1240.40">
    <property type="entry name" value="ENT domain"/>
    <property type="match status" value="1"/>
</dbReference>
<gene>
    <name evidence="6" type="ORF">Fot_09877</name>
</gene>
<dbReference type="Pfam" id="PF05641">
    <property type="entry name" value="Agenet"/>
    <property type="match status" value="1"/>
</dbReference>
<dbReference type="InterPro" id="IPR008395">
    <property type="entry name" value="Agenet-like_dom"/>
</dbReference>
<evidence type="ECO:0000313" key="7">
    <source>
        <dbReference type="Proteomes" id="UP001604277"/>
    </source>
</evidence>
<dbReference type="SMART" id="SM00743">
    <property type="entry name" value="Agenet"/>
    <property type="match status" value="1"/>
</dbReference>
<dbReference type="PROSITE" id="PS51138">
    <property type="entry name" value="ENT"/>
    <property type="match status" value="1"/>
</dbReference>
<evidence type="ECO:0000313" key="6">
    <source>
        <dbReference type="EMBL" id="KAL2548347.1"/>
    </source>
</evidence>
<comment type="caution">
    <text evidence="6">The sequence shown here is derived from an EMBL/GenBank/DDBJ whole genome shotgun (WGS) entry which is preliminary data.</text>
</comment>
<accession>A0ABD1WFI2</accession>
<reference evidence="7" key="1">
    <citation type="submission" date="2024-07" db="EMBL/GenBank/DDBJ databases">
        <title>Two chromosome-level genome assemblies of Korean endemic species Abeliophyllum distichum and Forsythia ovata (Oleaceae).</title>
        <authorList>
            <person name="Jang H."/>
        </authorList>
    </citation>
    <scope>NUCLEOTIDE SEQUENCE [LARGE SCALE GENOMIC DNA]</scope>
</reference>
<keyword evidence="3" id="KW-0175">Coiled coil</keyword>
<dbReference type="Pfam" id="PF03735">
    <property type="entry name" value="ENT"/>
    <property type="match status" value="1"/>
</dbReference>
<keyword evidence="2" id="KW-0539">Nucleus</keyword>
<evidence type="ECO:0000256" key="1">
    <source>
        <dbReference type="ARBA" id="ARBA00004123"/>
    </source>
</evidence>
<dbReference type="Proteomes" id="UP001604277">
    <property type="component" value="Unassembled WGS sequence"/>
</dbReference>
<dbReference type="SMART" id="SM01191">
    <property type="entry name" value="ENT"/>
    <property type="match status" value="1"/>
</dbReference>